<feature type="region of interest" description="Disordered" evidence="1">
    <location>
        <begin position="296"/>
        <end position="319"/>
    </location>
</feature>
<reference evidence="3 4" key="1">
    <citation type="journal article" date="2013" name="J. Bacteriol.">
        <title>Complete Genome Sequence of the Frog Pathogen Mycobacterium ulcerans Ecovar Liflandii.</title>
        <authorList>
            <person name="Tobias N.J."/>
            <person name="Doig K.D."/>
            <person name="Medema M.H."/>
            <person name="Chen H."/>
            <person name="Haring V."/>
            <person name="Moore R."/>
            <person name="Seemann T."/>
            <person name="Stinear T.P."/>
        </authorList>
    </citation>
    <scope>NUCLEOTIDE SEQUENCE [LARGE SCALE GENOMIC DNA]</scope>
    <source>
        <strain evidence="3 4">128FXT</strain>
    </source>
</reference>
<protein>
    <recommendedName>
        <fullName evidence="5">Secreted protein</fullName>
    </recommendedName>
</protein>
<feature type="chain" id="PRO_5038892296" description="Secreted protein" evidence="2">
    <location>
        <begin position="33"/>
        <end position="319"/>
    </location>
</feature>
<evidence type="ECO:0000256" key="1">
    <source>
        <dbReference type="SAM" id="MobiDB-lite"/>
    </source>
</evidence>
<keyword evidence="2" id="KW-0732">Signal</keyword>
<feature type="signal peptide" evidence="2">
    <location>
        <begin position="1"/>
        <end position="32"/>
    </location>
</feature>
<keyword evidence="4" id="KW-1185">Reference proteome</keyword>
<dbReference type="Proteomes" id="UP000011157">
    <property type="component" value="Chromosome"/>
</dbReference>
<evidence type="ECO:0000256" key="2">
    <source>
        <dbReference type="SAM" id="SignalP"/>
    </source>
</evidence>
<dbReference type="PATRIC" id="fig|459424.11.peg.2393"/>
<dbReference type="AlphaFoldDB" id="L7V9T2"/>
<dbReference type="KEGG" id="mli:MULP_02319"/>
<proteinExistence type="predicted"/>
<dbReference type="HOGENOM" id="CLU_871034_0_0_11"/>
<gene>
    <name evidence="3" type="ordered locus">MULP_02319</name>
</gene>
<evidence type="ECO:0008006" key="5">
    <source>
        <dbReference type="Google" id="ProtNLM"/>
    </source>
</evidence>
<accession>L7V9T2</accession>
<evidence type="ECO:0000313" key="4">
    <source>
        <dbReference type="Proteomes" id="UP000011157"/>
    </source>
</evidence>
<sequence length="319" mass="33314">MRFCPKRLEITSATSSLRLAATIAGCTIAACAASNTAAAADARPAVPAAWAAAALNQLAYGAATADIAADAGPCHAPLASPAVTDDNEDAATCSSSARLPHAAAASSIDVDPAPENSRSELISGGNTEKFIASVRSRPQHLRCRPPPRTYDRYRPIHPANRAHLAGARLTCQPTASPTPASYRRWAAERDPASLRASARDRQAADPVESSNLAAKTYLATAEKYACLEEIPVSILNDERTPHTVIRMAPGQEMRLDAAPQRENYSHSAPFDMVRGPPGALVGICAANISLKRPGPCRSGALGPRSGGSRLDGVALRGAR</sequence>
<evidence type="ECO:0000313" key="3">
    <source>
        <dbReference type="EMBL" id="AGC62174.1"/>
    </source>
</evidence>
<dbReference type="PROSITE" id="PS51257">
    <property type="entry name" value="PROKAR_LIPOPROTEIN"/>
    <property type="match status" value="1"/>
</dbReference>
<feature type="region of interest" description="Disordered" evidence="1">
    <location>
        <begin position="104"/>
        <end position="154"/>
    </location>
</feature>
<name>L7V9T2_MYCL1</name>
<organism evidence="3 4">
    <name type="scientific">Mycobacterium liflandii (strain 128FXT)</name>
    <dbReference type="NCBI Taxonomy" id="459424"/>
    <lineage>
        <taxon>Bacteria</taxon>
        <taxon>Bacillati</taxon>
        <taxon>Actinomycetota</taxon>
        <taxon>Actinomycetes</taxon>
        <taxon>Mycobacteriales</taxon>
        <taxon>Mycobacteriaceae</taxon>
        <taxon>Mycobacterium</taxon>
        <taxon>Mycobacterium ulcerans group</taxon>
    </lineage>
</organism>
<dbReference type="EMBL" id="CP003899">
    <property type="protein sequence ID" value="AGC62174.1"/>
    <property type="molecule type" value="Genomic_DNA"/>
</dbReference>